<reference evidence="1 2" key="1">
    <citation type="submission" date="2023-11" db="EMBL/GenBank/DDBJ databases">
        <title>Halocaridina rubra genome assembly.</title>
        <authorList>
            <person name="Smith C."/>
        </authorList>
    </citation>
    <scope>NUCLEOTIDE SEQUENCE [LARGE SCALE GENOMIC DNA]</scope>
    <source>
        <strain evidence="1">EP-1</strain>
        <tissue evidence="1">Whole</tissue>
    </source>
</reference>
<dbReference type="Proteomes" id="UP001381693">
    <property type="component" value="Unassembled WGS sequence"/>
</dbReference>
<dbReference type="EMBL" id="JAXCGZ010006133">
    <property type="protein sequence ID" value="KAK7080103.1"/>
    <property type="molecule type" value="Genomic_DNA"/>
</dbReference>
<comment type="caution">
    <text evidence="1">The sequence shown here is derived from an EMBL/GenBank/DDBJ whole genome shotgun (WGS) entry which is preliminary data.</text>
</comment>
<dbReference type="AlphaFoldDB" id="A0AAN8XEL2"/>
<name>A0AAN8XEL2_HALRR</name>
<organism evidence="1 2">
    <name type="scientific">Halocaridina rubra</name>
    <name type="common">Hawaiian red shrimp</name>
    <dbReference type="NCBI Taxonomy" id="373956"/>
    <lineage>
        <taxon>Eukaryota</taxon>
        <taxon>Metazoa</taxon>
        <taxon>Ecdysozoa</taxon>
        <taxon>Arthropoda</taxon>
        <taxon>Crustacea</taxon>
        <taxon>Multicrustacea</taxon>
        <taxon>Malacostraca</taxon>
        <taxon>Eumalacostraca</taxon>
        <taxon>Eucarida</taxon>
        <taxon>Decapoda</taxon>
        <taxon>Pleocyemata</taxon>
        <taxon>Caridea</taxon>
        <taxon>Atyoidea</taxon>
        <taxon>Atyidae</taxon>
        <taxon>Halocaridina</taxon>
    </lineage>
</organism>
<proteinExistence type="predicted"/>
<sequence>IVIQVSSAQPHELQAMYGNRFPYHDPELTEEEMAAKCQRLQEVLTQMNTHKSSAENAERVLGQKEGIIYESHIYGTGEIGVSSRERDPSFPLEENASIRNISKNVRKKREVAVHSLTKTLKTVGENGNIFTKRPLQQLQNKRRAFAKGTDGRVYDPTTSDTRVKVITGEICGYCKEVIFCGNNASGQVPFGTFCDSDSWCR</sequence>
<gene>
    <name evidence="1" type="ORF">SK128_005234</name>
</gene>
<accession>A0AAN8XEL2</accession>
<evidence type="ECO:0000313" key="1">
    <source>
        <dbReference type="EMBL" id="KAK7080103.1"/>
    </source>
</evidence>
<feature type="non-terminal residue" evidence="1">
    <location>
        <position position="1"/>
    </location>
</feature>
<protein>
    <submittedName>
        <fullName evidence="1">Uncharacterized protein</fullName>
    </submittedName>
</protein>
<evidence type="ECO:0000313" key="2">
    <source>
        <dbReference type="Proteomes" id="UP001381693"/>
    </source>
</evidence>
<keyword evidence="2" id="KW-1185">Reference proteome</keyword>